<name>A0AAU9EFY6_9BACT</name>
<dbReference type="SMART" id="SM00421">
    <property type="entry name" value="HTH_LUXR"/>
    <property type="match status" value="1"/>
</dbReference>
<evidence type="ECO:0000256" key="3">
    <source>
        <dbReference type="ARBA" id="ARBA00023163"/>
    </source>
</evidence>
<evidence type="ECO:0000256" key="1">
    <source>
        <dbReference type="ARBA" id="ARBA00023015"/>
    </source>
</evidence>
<feature type="domain" description="HTH luxR-type" evidence="4">
    <location>
        <begin position="266"/>
        <end position="332"/>
    </location>
</feature>
<dbReference type="CDD" id="cd06170">
    <property type="entry name" value="LuxR_C_like"/>
    <property type="match status" value="1"/>
</dbReference>
<dbReference type="PANTHER" id="PTHR44688">
    <property type="entry name" value="DNA-BINDING TRANSCRIPTIONAL ACTIVATOR DEVR_DOSR"/>
    <property type="match status" value="1"/>
</dbReference>
<keyword evidence="1" id="KW-0805">Transcription regulation</keyword>
<dbReference type="SUPFAM" id="SSF55785">
    <property type="entry name" value="PYP-like sensor domain (PAS domain)"/>
    <property type="match status" value="1"/>
</dbReference>
<dbReference type="InterPro" id="IPR036388">
    <property type="entry name" value="WH-like_DNA-bd_sf"/>
</dbReference>
<evidence type="ECO:0000313" key="5">
    <source>
        <dbReference type="EMBL" id="BEQ16013.1"/>
    </source>
</evidence>
<dbReference type="SUPFAM" id="SSF46894">
    <property type="entry name" value="C-terminal effector domain of the bipartite response regulators"/>
    <property type="match status" value="1"/>
</dbReference>
<dbReference type="Gene3D" id="3.30.450.20">
    <property type="entry name" value="PAS domain"/>
    <property type="match status" value="1"/>
</dbReference>
<dbReference type="KEGG" id="dmp:FAK_30790"/>
<dbReference type="AlphaFoldDB" id="A0AAU9EFY6"/>
<gene>
    <name evidence="5" type="ORF">FAK_30790</name>
</gene>
<evidence type="ECO:0000259" key="4">
    <source>
        <dbReference type="PROSITE" id="PS50043"/>
    </source>
</evidence>
<protein>
    <recommendedName>
        <fullName evidence="4">HTH luxR-type domain-containing protein</fullName>
    </recommendedName>
</protein>
<keyword evidence="3" id="KW-0804">Transcription</keyword>
<sequence length="335" mass="37706">MSAWPSNLGDELRKRAEKLIDESPLDPPPDTADALVLLEELRVYQAELQVQNDDLCRAQEELVQSQALYRSLFHLLPISCLHLDPTGRITQANAEAARFLWSKTGLGDKFLVSYVASEYREVFRAHFSEASQSLDPVKCNLALAPSGEGRAMVEMHTIGLHNEDKEVPEGFLTTLVDLSGHLAFENELQGKNVKIHETNVALKVLLENRDQERMELEESVRASVKQLVMPMLDQLRLTDSRRERDALLDVVESHLAKITSGFTQRLSSVEFGLSQRELEVAALVKEGKTSDQIADLLCISHSAVMFHRNNIRKKLGLKSKKIRLAVFLRQMSISP</sequence>
<dbReference type="EMBL" id="AP028679">
    <property type="protein sequence ID" value="BEQ16013.1"/>
    <property type="molecule type" value="Genomic_DNA"/>
</dbReference>
<dbReference type="PANTHER" id="PTHR44688:SF16">
    <property type="entry name" value="DNA-BINDING TRANSCRIPTIONAL ACTIVATOR DEVR_DOSR"/>
    <property type="match status" value="1"/>
</dbReference>
<dbReference type="InterPro" id="IPR016032">
    <property type="entry name" value="Sig_transdc_resp-reg_C-effctor"/>
</dbReference>
<dbReference type="Proteomes" id="UP001366166">
    <property type="component" value="Chromosome"/>
</dbReference>
<dbReference type="GO" id="GO:0006355">
    <property type="term" value="P:regulation of DNA-templated transcription"/>
    <property type="evidence" value="ECO:0007669"/>
    <property type="project" value="InterPro"/>
</dbReference>
<dbReference type="PROSITE" id="PS50043">
    <property type="entry name" value="HTH_LUXR_2"/>
    <property type="match status" value="1"/>
</dbReference>
<dbReference type="Gene3D" id="1.10.10.10">
    <property type="entry name" value="Winged helix-like DNA-binding domain superfamily/Winged helix DNA-binding domain"/>
    <property type="match status" value="1"/>
</dbReference>
<dbReference type="GO" id="GO:0003677">
    <property type="term" value="F:DNA binding"/>
    <property type="evidence" value="ECO:0007669"/>
    <property type="project" value="UniProtKB-KW"/>
</dbReference>
<dbReference type="Pfam" id="PF00196">
    <property type="entry name" value="GerE"/>
    <property type="match status" value="1"/>
</dbReference>
<proteinExistence type="predicted"/>
<dbReference type="RefSeq" id="WP_338601240.1">
    <property type="nucleotide sequence ID" value="NZ_AP028679.1"/>
</dbReference>
<evidence type="ECO:0000256" key="2">
    <source>
        <dbReference type="ARBA" id="ARBA00023125"/>
    </source>
</evidence>
<accession>A0AAU9EFY6</accession>
<organism evidence="5 6">
    <name type="scientific">Desulfoferula mesophila</name>
    <dbReference type="NCBI Taxonomy" id="3058419"/>
    <lineage>
        <taxon>Bacteria</taxon>
        <taxon>Pseudomonadati</taxon>
        <taxon>Thermodesulfobacteriota</taxon>
        <taxon>Desulfarculia</taxon>
        <taxon>Desulfarculales</taxon>
        <taxon>Desulfarculaceae</taxon>
        <taxon>Desulfoferula</taxon>
    </lineage>
</organism>
<dbReference type="PRINTS" id="PR00038">
    <property type="entry name" value="HTHLUXR"/>
</dbReference>
<dbReference type="InterPro" id="IPR000014">
    <property type="entry name" value="PAS"/>
</dbReference>
<evidence type="ECO:0000313" key="6">
    <source>
        <dbReference type="Proteomes" id="UP001366166"/>
    </source>
</evidence>
<dbReference type="SMART" id="SM00091">
    <property type="entry name" value="PAS"/>
    <property type="match status" value="1"/>
</dbReference>
<dbReference type="InterPro" id="IPR000792">
    <property type="entry name" value="Tscrpt_reg_LuxR_C"/>
</dbReference>
<reference evidence="6" key="1">
    <citation type="journal article" date="2023" name="Arch. Microbiol.">
        <title>Desulfoferula mesophilus gen. nov. sp. nov., a mesophilic sulfate-reducing bacterium isolated from a brackish lake sediment.</title>
        <authorList>
            <person name="Watanabe T."/>
            <person name="Yabe T."/>
            <person name="Tsuji J.M."/>
            <person name="Fukui M."/>
        </authorList>
    </citation>
    <scope>NUCLEOTIDE SEQUENCE [LARGE SCALE GENOMIC DNA]</scope>
    <source>
        <strain evidence="6">12FAK</strain>
    </source>
</reference>
<dbReference type="InterPro" id="IPR035965">
    <property type="entry name" value="PAS-like_dom_sf"/>
</dbReference>
<keyword evidence="6" id="KW-1185">Reference proteome</keyword>
<keyword evidence="2" id="KW-0238">DNA-binding</keyword>